<reference evidence="2" key="1">
    <citation type="journal article" date="2016" name="Nat. Commun.">
        <title>The Gonium pectorale genome demonstrates co-option of cell cycle regulation during the evolution of multicellularity.</title>
        <authorList>
            <person name="Hanschen E.R."/>
            <person name="Marriage T.N."/>
            <person name="Ferris P.J."/>
            <person name="Hamaji T."/>
            <person name="Toyoda A."/>
            <person name="Fujiyama A."/>
            <person name="Neme R."/>
            <person name="Noguchi H."/>
            <person name="Minakuchi Y."/>
            <person name="Suzuki M."/>
            <person name="Kawai-Toyooka H."/>
            <person name="Smith D.R."/>
            <person name="Sparks H."/>
            <person name="Anderson J."/>
            <person name="Bakaric R."/>
            <person name="Luria V."/>
            <person name="Karger A."/>
            <person name="Kirschner M.W."/>
            <person name="Durand P.M."/>
            <person name="Michod R.E."/>
            <person name="Nozaki H."/>
            <person name="Olson B.J."/>
        </authorList>
    </citation>
    <scope>NUCLEOTIDE SEQUENCE [LARGE SCALE GENOMIC DNA]</scope>
    <source>
        <strain evidence="2">NIES-2863</strain>
    </source>
</reference>
<dbReference type="AlphaFoldDB" id="A0A150GI84"/>
<sequence length="783" mass="80816">MAEVARLVSDVVWRMPHGALDLTEPGEAQQDPTFTTKKRINRRTGAYQVNFVASGLKVTPPYYSSLLLVRTWGVVSGVATALCEYPEEVAGGAFPSSSVDPLRLAALQRLVCSLQASRLLPALCAATLAAPALPLFEESGRPTGLAINMCGALVPLLKALETLAGAAANFPCLPAPLSAAIVELLAEPGVQRLLAAAAERVAELETDGGASTAAAAAVMATAAEAVATGCSGGGGGGTVPDMPVAALAGGWPPFEEPVAEAVMGRMMDRRTATRRWEAVHTTTLVWLVAVKIRGRTAAAAAVLPPPRTLVRLALRLGRALALAQPPCIDMVGETRAAAAVEWCYEVCIIATGLCISAALALEYRASAAEARELLPAALEAWAWCHRAIGDRMREATAASPGGLPGPCEYSFGYFLAKGDSWFRLQDTSAGWSALSGAQQRDAAERLADAGFLPTLDSLLRLAGSAGKQLLVTSNAVQRVLGPLFAPVASTALGLPPAAAAVEPQAPPLPAGGRKVGRKLGVLVTAAKLLLRETAQVGLVRPPDGPAGQTTAPDVAILQPLRKVLLGAGLGVNEAGLPVLLPACAAAAAAAAAGRDGQQEAGSGGAAPPTAAVLELMALCLRTAVLCGARMGLCLGDRFLLVCDDEGCDDEKYRATGFDAMRTAAECTAALRAAARLLPAEALLASRPLTLLGATALTLRNLHEGLQRGRDRAAGSRPQQLVDEVSSALAPLAQRLIATAARLGVHPAMEPTVRRWMMLPAKVSRAPPGSGLDGDSWYHWAPGH</sequence>
<dbReference type="Proteomes" id="UP000075714">
    <property type="component" value="Unassembled WGS sequence"/>
</dbReference>
<evidence type="ECO:0000313" key="1">
    <source>
        <dbReference type="EMBL" id="KXZ49527.1"/>
    </source>
</evidence>
<proteinExistence type="predicted"/>
<name>A0A150GI84_GONPE</name>
<protein>
    <submittedName>
        <fullName evidence="1">Uncharacterized protein</fullName>
    </submittedName>
</protein>
<accession>A0A150GI84</accession>
<dbReference type="EMBL" id="LSYV01000022">
    <property type="protein sequence ID" value="KXZ49527.1"/>
    <property type="molecule type" value="Genomic_DNA"/>
</dbReference>
<comment type="caution">
    <text evidence="1">The sequence shown here is derived from an EMBL/GenBank/DDBJ whole genome shotgun (WGS) entry which is preliminary data.</text>
</comment>
<gene>
    <name evidence="1" type="ORF">GPECTOR_21g755</name>
</gene>
<keyword evidence="2" id="KW-1185">Reference proteome</keyword>
<organism evidence="1 2">
    <name type="scientific">Gonium pectorale</name>
    <name type="common">Green alga</name>
    <dbReference type="NCBI Taxonomy" id="33097"/>
    <lineage>
        <taxon>Eukaryota</taxon>
        <taxon>Viridiplantae</taxon>
        <taxon>Chlorophyta</taxon>
        <taxon>core chlorophytes</taxon>
        <taxon>Chlorophyceae</taxon>
        <taxon>CS clade</taxon>
        <taxon>Chlamydomonadales</taxon>
        <taxon>Volvocaceae</taxon>
        <taxon>Gonium</taxon>
    </lineage>
</organism>
<evidence type="ECO:0000313" key="2">
    <source>
        <dbReference type="Proteomes" id="UP000075714"/>
    </source>
</evidence>